<dbReference type="AlphaFoldDB" id="A0AA38UIN2"/>
<name>A0AA38UIN2_9AGAR</name>
<evidence type="ECO:0000313" key="2">
    <source>
        <dbReference type="Proteomes" id="UP001163846"/>
    </source>
</evidence>
<dbReference type="SUPFAM" id="SSF50044">
    <property type="entry name" value="SH3-domain"/>
    <property type="match status" value="1"/>
</dbReference>
<sequence length="64" mass="7076">MFQLSVKATYAYEAQGCHELGLKDGKLIELSSGPSGGQFYGEGWWEGEWIIMTFSKTVLTLDLG</sequence>
<organism evidence="1 2">
    <name type="scientific">Lentinula raphanica</name>
    <dbReference type="NCBI Taxonomy" id="153919"/>
    <lineage>
        <taxon>Eukaryota</taxon>
        <taxon>Fungi</taxon>
        <taxon>Dikarya</taxon>
        <taxon>Basidiomycota</taxon>
        <taxon>Agaricomycotina</taxon>
        <taxon>Agaricomycetes</taxon>
        <taxon>Agaricomycetidae</taxon>
        <taxon>Agaricales</taxon>
        <taxon>Marasmiineae</taxon>
        <taxon>Omphalotaceae</taxon>
        <taxon>Lentinula</taxon>
    </lineage>
</organism>
<keyword evidence="2" id="KW-1185">Reference proteome</keyword>
<accession>A0AA38UIN2</accession>
<reference evidence="1" key="1">
    <citation type="submission" date="2022-08" db="EMBL/GenBank/DDBJ databases">
        <authorList>
            <consortium name="DOE Joint Genome Institute"/>
            <person name="Min B."/>
            <person name="Riley R."/>
            <person name="Sierra-Patev S."/>
            <person name="Naranjo-Ortiz M."/>
            <person name="Looney B."/>
            <person name="Konkel Z."/>
            <person name="Slot J.C."/>
            <person name="Sakamoto Y."/>
            <person name="Steenwyk J.L."/>
            <person name="Rokas A."/>
            <person name="Carro J."/>
            <person name="Camarero S."/>
            <person name="Ferreira P."/>
            <person name="Molpeceres G."/>
            <person name="Ruiz-Duenas F.J."/>
            <person name="Serrano A."/>
            <person name="Henrissat B."/>
            <person name="Drula E."/>
            <person name="Hughes K.W."/>
            <person name="Mata J.L."/>
            <person name="Ishikawa N.K."/>
            <person name="Vargas-Isla R."/>
            <person name="Ushijima S."/>
            <person name="Smith C.A."/>
            <person name="Ahrendt S."/>
            <person name="Andreopoulos W."/>
            <person name="He G."/>
            <person name="Labutti K."/>
            <person name="Lipzen A."/>
            <person name="Ng V."/>
            <person name="Sandor L."/>
            <person name="Barry K."/>
            <person name="Martinez A.T."/>
            <person name="Xiao Y."/>
            <person name="Gibbons J.G."/>
            <person name="Terashima K."/>
            <person name="Hibbett D.S."/>
            <person name="Grigoriev I.V."/>
        </authorList>
    </citation>
    <scope>NUCLEOTIDE SEQUENCE</scope>
    <source>
        <strain evidence="1">TFB9207</strain>
    </source>
</reference>
<evidence type="ECO:0000313" key="1">
    <source>
        <dbReference type="EMBL" id="KAJ3842789.1"/>
    </source>
</evidence>
<protein>
    <recommendedName>
        <fullName evidence="3">SH3 domain-containing protein</fullName>
    </recommendedName>
</protein>
<dbReference type="Gene3D" id="2.30.30.40">
    <property type="entry name" value="SH3 Domains"/>
    <property type="match status" value="1"/>
</dbReference>
<evidence type="ECO:0008006" key="3">
    <source>
        <dbReference type="Google" id="ProtNLM"/>
    </source>
</evidence>
<dbReference type="EMBL" id="MU805994">
    <property type="protein sequence ID" value="KAJ3842789.1"/>
    <property type="molecule type" value="Genomic_DNA"/>
</dbReference>
<dbReference type="InterPro" id="IPR036028">
    <property type="entry name" value="SH3-like_dom_sf"/>
</dbReference>
<gene>
    <name evidence="1" type="ORF">F5878DRAFT_606669</name>
</gene>
<comment type="caution">
    <text evidence="1">The sequence shown here is derived from an EMBL/GenBank/DDBJ whole genome shotgun (WGS) entry which is preliminary data.</text>
</comment>
<proteinExistence type="predicted"/>
<dbReference type="Proteomes" id="UP001163846">
    <property type="component" value="Unassembled WGS sequence"/>
</dbReference>